<keyword evidence="1" id="KW-0812">Transmembrane</keyword>
<dbReference type="InterPro" id="IPR013083">
    <property type="entry name" value="Znf_RING/FYVE/PHD"/>
</dbReference>
<keyword evidence="1" id="KW-1133">Transmembrane helix</keyword>
<protein>
    <submittedName>
        <fullName evidence="2">Uncharacterized protein</fullName>
    </submittedName>
</protein>
<comment type="caution">
    <text evidence="2">The sequence shown here is derived from an EMBL/GenBank/DDBJ whole genome shotgun (WGS) entry which is preliminary data.</text>
</comment>
<dbReference type="EMBL" id="QTTT01000001">
    <property type="protein sequence ID" value="REF00060.1"/>
    <property type="molecule type" value="Genomic_DNA"/>
</dbReference>
<dbReference type="Proteomes" id="UP000256661">
    <property type="component" value="Unassembled WGS sequence"/>
</dbReference>
<sequence>MPVRRARCNEKGRLRREDMIVVFVCVAVLAAWLVVTARRVGARRLGERSGGYPESMTEVLEPDAEEYLAWLADRHWPADEYLDMEREWREEYDPAGLPEAHRCPGCQERGEDVWPCRMCGLLLHSGCGHGMRRRRVHRPYQTRDMQAEAVIAEWICTNCSSVVGLDLDHDPEDH</sequence>
<organism evidence="2 3">
    <name type="scientific">Thermomonospora umbrina</name>
    <dbReference type="NCBI Taxonomy" id="111806"/>
    <lineage>
        <taxon>Bacteria</taxon>
        <taxon>Bacillati</taxon>
        <taxon>Actinomycetota</taxon>
        <taxon>Actinomycetes</taxon>
        <taxon>Streptosporangiales</taxon>
        <taxon>Thermomonosporaceae</taxon>
        <taxon>Thermomonospora</taxon>
    </lineage>
</organism>
<evidence type="ECO:0000313" key="3">
    <source>
        <dbReference type="Proteomes" id="UP000256661"/>
    </source>
</evidence>
<reference evidence="2 3" key="1">
    <citation type="submission" date="2018-08" db="EMBL/GenBank/DDBJ databases">
        <title>Sequencing the genomes of 1000 actinobacteria strains.</title>
        <authorList>
            <person name="Klenk H.-P."/>
        </authorList>
    </citation>
    <scope>NUCLEOTIDE SEQUENCE [LARGE SCALE GENOMIC DNA]</scope>
    <source>
        <strain evidence="2 3">DSM 43927</strain>
    </source>
</reference>
<keyword evidence="1" id="KW-0472">Membrane</keyword>
<evidence type="ECO:0000256" key="1">
    <source>
        <dbReference type="SAM" id="Phobius"/>
    </source>
</evidence>
<proteinExistence type="predicted"/>
<gene>
    <name evidence="2" type="ORF">DFJ69_5583</name>
</gene>
<accession>A0A3D9SVS3</accession>
<evidence type="ECO:0000313" key="2">
    <source>
        <dbReference type="EMBL" id="REF00060.1"/>
    </source>
</evidence>
<dbReference type="AlphaFoldDB" id="A0A3D9SVS3"/>
<feature type="transmembrane region" description="Helical" evidence="1">
    <location>
        <begin position="20"/>
        <end position="37"/>
    </location>
</feature>
<keyword evidence="3" id="KW-1185">Reference proteome</keyword>
<name>A0A3D9SVS3_9ACTN</name>
<dbReference type="Gene3D" id="3.30.40.10">
    <property type="entry name" value="Zinc/RING finger domain, C3HC4 (zinc finger)"/>
    <property type="match status" value="1"/>
</dbReference>